<dbReference type="PROSITE" id="PS50234">
    <property type="entry name" value="VWFA"/>
    <property type="match status" value="1"/>
</dbReference>
<keyword evidence="5" id="KW-0812">Transmembrane</keyword>
<dbReference type="RefSeq" id="XP_031763030.2">
    <property type="nucleotide sequence ID" value="XM_031907170.2"/>
</dbReference>
<evidence type="ECO:0000256" key="9">
    <source>
        <dbReference type="ARBA" id="ARBA00022882"/>
    </source>
</evidence>
<feature type="signal peptide" evidence="16">
    <location>
        <begin position="1"/>
        <end position="19"/>
    </location>
</feature>
<dbReference type="InterPro" id="IPR036465">
    <property type="entry name" value="vWFA_dom_sf"/>
</dbReference>
<reference evidence="19" key="1">
    <citation type="submission" date="2025-08" db="UniProtKB">
        <authorList>
            <consortium name="RefSeq"/>
        </authorList>
    </citation>
    <scope>IDENTIFICATION</scope>
    <source>
        <tissue evidence="19">Whole larvae</tissue>
    </source>
</reference>
<evidence type="ECO:0000313" key="19">
    <source>
        <dbReference type="RefSeq" id="XP_031763030.2"/>
    </source>
</evidence>
<evidence type="ECO:0000256" key="11">
    <source>
        <dbReference type="ARBA" id="ARBA00023065"/>
    </source>
</evidence>
<evidence type="ECO:0000259" key="17">
    <source>
        <dbReference type="PROSITE" id="PS50234"/>
    </source>
</evidence>
<keyword evidence="7 16" id="KW-0732">Signal</keyword>
<evidence type="ECO:0000256" key="14">
    <source>
        <dbReference type="ARBA" id="ARBA00023180"/>
    </source>
</evidence>
<dbReference type="KEGG" id="gmw:113510826"/>
<dbReference type="GO" id="GO:0005891">
    <property type="term" value="C:voltage-gated calcium channel complex"/>
    <property type="evidence" value="ECO:0007669"/>
    <property type="project" value="TreeGrafter"/>
</dbReference>
<accession>A0A6J3BTH1</accession>
<evidence type="ECO:0000256" key="10">
    <source>
        <dbReference type="ARBA" id="ARBA00022989"/>
    </source>
</evidence>
<dbReference type="SMART" id="SM00327">
    <property type="entry name" value="VWA"/>
    <property type="match status" value="1"/>
</dbReference>
<evidence type="ECO:0000256" key="8">
    <source>
        <dbReference type="ARBA" id="ARBA00022837"/>
    </source>
</evidence>
<dbReference type="Pfam" id="PF00092">
    <property type="entry name" value="VWA"/>
    <property type="match status" value="1"/>
</dbReference>
<dbReference type="GeneID" id="113510826"/>
<dbReference type="InterPro" id="IPR013680">
    <property type="entry name" value="VDCC_a2/dsu"/>
</dbReference>
<evidence type="ECO:0000256" key="6">
    <source>
        <dbReference type="ARBA" id="ARBA00022723"/>
    </source>
</evidence>
<dbReference type="Pfam" id="PF08473">
    <property type="entry name" value="VGCC_alpha2"/>
    <property type="match status" value="1"/>
</dbReference>
<dbReference type="InterPro" id="IPR013608">
    <property type="entry name" value="VWA_N"/>
</dbReference>
<evidence type="ECO:0000256" key="1">
    <source>
        <dbReference type="ARBA" id="ARBA00004479"/>
    </source>
</evidence>
<keyword evidence="6" id="KW-0479">Metal-binding</keyword>
<evidence type="ECO:0000313" key="18">
    <source>
        <dbReference type="Proteomes" id="UP001652740"/>
    </source>
</evidence>
<keyword evidence="15" id="KW-0407">Ion channel</keyword>
<feature type="chain" id="PRO_5047003086" evidence="16">
    <location>
        <begin position="20"/>
        <end position="1314"/>
    </location>
</feature>
<keyword evidence="14" id="KW-0325">Glycoprotein</keyword>
<dbReference type="Gene3D" id="3.30.450.20">
    <property type="entry name" value="PAS domain"/>
    <property type="match status" value="1"/>
</dbReference>
<keyword evidence="10" id="KW-1133">Transmembrane helix</keyword>
<dbReference type="Proteomes" id="UP001652740">
    <property type="component" value="Unplaced"/>
</dbReference>
<evidence type="ECO:0000256" key="15">
    <source>
        <dbReference type="ARBA" id="ARBA00023303"/>
    </source>
</evidence>
<keyword evidence="13" id="KW-1015">Disulfide bond</keyword>
<evidence type="ECO:0000256" key="5">
    <source>
        <dbReference type="ARBA" id="ARBA00022692"/>
    </source>
</evidence>
<dbReference type="InterPro" id="IPR051173">
    <property type="entry name" value="Ca_channel_alpha-2/delta"/>
</dbReference>
<keyword evidence="2" id="KW-0813">Transport</keyword>
<keyword evidence="18" id="KW-1185">Reference proteome</keyword>
<evidence type="ECO:0000256" key="2">
    <source>
        <dbReference type="ARBA" id="ARBA00022448"/>
    </source>
</evidence>
<evidence type="ECO:0000256" key="16">
    <source>
        <dbReference type="SAM" id="SignalP"/>
    </source>
</evidence>
<gene>
    <name evidence="19" type="primary">LOC113510826</name>
</gene>
<dbReference type="GO" id="GO:0005245">
    <property type="term" value="F:voltage-gated calcium channel activity"/>
    <property type="evidence" value="ECO:0007669"/>
    <property type="project" value="TreeGrafter"/>
</dbReference>
<dbReference type="Gene3D" id="3.40.50.410">
    <property type="entry name" value="von Willebrand factor, type A domain"/>
    <property type="match status" value="1"/>
</dbReference>
<dbReference type="GO" id="GO:0046872">
    <property type="term" value="F:metal ion binding"/>
    <property type="evidence" value="ECO:0007669"/>
    <property type="project" value="UniProtKB-KW"/>
</dbReference>
<dbReference type="SUPFAM" id="SSF53300">
    <property type="entry name" value="vWA-like"/>
    <property type="match status" value="1"/>
</dbReference>
<evidence type="ECO:0000256" key="7">
    <source>
        <dbReference type="ARBA" id="ARBA00022729"/>
    </source>
</evidence>
<keyword evidence="9" id="KW-0851">Voltage-gated channel</keyword>
<dbReference type="InParanoid" id="A0A6J3BTH1"/>
<keyword evidence="12" id="KW-0472">Membrane</keyword>
<organism evidence="18 19">
    <name type="scientific">Galleria mellonella</name>
    <name type="common">Greater wax moth</name>
    <dbReference type="NCBI Taxonomy" id="7137"/>
    <lineage>
        <taxon>Eukaryota</taxon>
        <taxon>Metazoa</taxon>
        <taxon>Ecdysozoa</taxon>
        <taxon>Arthropoda</taxon>
        <taxon>Hexapoda</taxon>
        <taxon>Insecta</taxon>
        <taxon>Pterygota</taxon>
        <taxon>Neoptera</taxon>
        <taxon>Endopterygota</taxon>
        <taxon>Lepidoptera</taxon>
        <taxon>Glossata</taxon>
        <taxon>Ditrysia</taxon>
        <taxon>Pyraloidea</taxon>
        <taxon>Pyralidae</taxon>
        <taxon>Galleriinae</taxon>
        <taxon>Galleria</taxon>
    </lineage>
</organism>
<name>A0A6J3BTH1_GALME</name>
<dbReference type="PANTHER" id="PTHR10166:SF37">
    <property type="entry name" value="STOLID, ISOFORM H"/>
    <property type="match status" value="1"/>
</dbReference>
<evidence type="ECO:0000256" key="12">
    <source>
        <dbReference type="ARBA" id="ARBA00023136"/>
    </source>
</evidence>
<evidence type="ECO:0000256" key="13">
    <source>
        <dbReference type="ARBA" id="ARBA00023157"/>
    </source>
</evidence>
<dbReference type="InterPro" id="IPR002035">
    <property type="entry name" value="VWF_A"/>
</dbReference>
<feature type="domain" description="VWFA" evidence="17">
    <location>
        <begin position="300"/>
        <end position="487"/>
    </location>
</feature>
<keyword evidence="4" id="KW-0107">Calcium channel</keyword>
<evidence type="ECO:0000256" key="3">
    <source>
        <dbReference type="ARBA" id="ARBA00022568"/>
    </source>
</evidence>
<sequence length="1314" mass="151090">MNLQLLIIVILISCNNCLKQKNITANKLETNNKSLSVNKTIKGDVPKKENATEKKPEKIKIPVIKKIKPPPKMISLDLVREWAEKISEKLLEQEERVVHRKALLQKFSDINIKVRNGTAIVQKMAKDLEELLLRRTQAVENIMRRAEELANFNATPPEDYTFDYSVDLNVLKKMEVPESDLEKPYDCRSLNKVNLARSMHFDADVSMATSSVYVSPEVFDCNPDIVKHLYWSEGLLSVFKENYAQDSTMDFQYFCSAKGFLRHYPAALWESMYKLKLDADSVYDCRLRPWYVSAGGAPRDVLVLLDATGSMSNSTNQVIAKNFLLALLNALTDDDHVNVLKFNTKVQSLIRCFNEKFVPANHVNTAAITSKMDHYALTNKTDLKLVFRYAVQMLQKQRHTPDHPPSCQQIIIIVTDSVDRNYTELLRDLDPTGQIRLFVIWLHDPYGLRDSTREYGDIITCDRDGHFAELSTDADVTEQVMRILRILERPLVAQREQRLRVFSDVYAHVEDPRRAEYYWSQKENAEQAYRYRELRRDKKNLLSDQRLYKDYMHQESLEKYGYYYEGEDINYRLQISISVPVFDHITVENITKTLDEEWQRNSTRTYPVNRLLGVAGVDIPVDHLKMLLPYHQVGAGGTLFLIDHRGNIVLHDNLKPTFDGDILKPGYRTIDFSDIEQAGISHPPRYYPQEWKEFRKALVIDQAQGTRTILSKNIFEGGMRAIVEEREYHWSRILDHYTAVVVIPKYNRRRAVPSGNFTQELAKECLKTLSRSDFSIHPDWLYCRHVEPYFDSRNAEVLHFIRRRSDEPNFVMKKLKHLFSPIPPSLLEKTYQCDEELMAHMCKEAIATSQWAEDQKDPDEDASVQLGSVTAFFASESGLSRWQQYHAASRHADPPSGAEWARGPDEPWYARAAAAPGALLLHAPVTPHRRLRSSDATVAPVGTRAEWLTAARTIGHSEKGIIGVAGFHFYPQHLEDFLELITNFPCNEEEDDCETKCDGTIWSCVLVDEGGWIVAGDTSYTRTSNEDPVRRHLAAVHPAAMAALLDAKVFRLNWIHDYQGVCFNYEDSKDSATSIMVPSLLKSIWRSVTLLLTVSREIATILTLLINSNRAWADTEAEKEKRRNRLKRDYEREKFDRLFDEKVLVNRTTFAACDRSRPMYELQRTAQAMSALKRTPAACSWPLGAAIVPDTNLLLLAIYNVCPYTGKPVPDPLNNEPVDMVKVTKLMKKEVDWNMLDPASRLACWRNIEPLPGRPPHMQCYPHNYTQEEGYRQCGPWLPDPDPETASHSELTKLMPHVVPVLLLIYINNLYVQL</sequence>
<comment type="subcellular location">
    <subcellularLocation>
        <location evidence="1">Membrane</location>
        <topology evidence="1">Single-pass type I membrane protein</topology>
    </subcellularLocation>
</comment>
<protein>
    <submittedName>
        <fullName evidence="19">Voltage-dependent calcium channel subunit alpha-2/delta-3-like isoform X1</fullName>
    </submittedName>
</protein>
<dbReference type="Pfam" id="PF08399">
    <property type="entry name" value="VWA_N"/>
    <property type="match status" value="1"/>
</dbReference>
<evidence type="ECO:0000256" key="4">
    <source>
        <dbReference type="ARBA" id="ARBA00022673"/>
    </source>
</evidence>
<keyword evidence="8" id="KW-0106">Calcium</keyword>
<dbReference type="PANTHER" id="PTHR10166">
    <property type="entry name" value="VOLTAGE-DEPENDENT CALCIUM CHANNEL SUBUNIT ALPHA-2/DELTA-RELATED"/>
    <property type="match status" value="1"/>
</dbReference>
<keyword evidence="11" id="KW-0406">Ion transport</keyword>
<proteinExistence type="predicted"/>
<keyword evidence="3" id="KW-0109">Calcium transport</keyword>